<dbReference type="Gene3D" id="6.10.340.10">
    <property type="match status" value="1"/>
</dbReference>
<keyword evidence="10" id="KW-0812">Transmembrane</keyword>
<dbReference type="GO" id="GO:0004673">
    <property type="term" value="F:protein histidine kinase activity"/>
    <property type="evidence" value="ECO:0007669"/>
    <property type="project" value="UniProtKB-EC"/>
</dbReference>
<evidence type="ECO:0000256" key="1">
    <source>
        <dbReference type="ARBA" id="ARBA00000085"/>
    </source>
</evidence>
<keyword evidence="5 13" id="KW-0808">Transferase</keyword>
<dbReference type="PROSITE" id="PS50109">
    <property type="entry name" value="HIS_KIN"/>
    <property type="match status" value="1"/>
</dbReference>
<dbReference type="SUPFAM" id="SSF55874">
    <property type="entry name" value="ATPase domain of HSP90 chaperone/DNA topoisomerase II/histidine kinase"/>
    <property type="match status" value="1"/>
</dbReference>
<name>A0A2Z2NZ33_9GAMM</name>
<dbReference type="Pfam" id="PF02518">
    <property type="entry name" value="HATPase_c"/>
    <property type="match status" value="1"/>
</dbReference>
<comment type="subcellular location">
    <subcellularLocation>
        <location evidence="2">Membrane</location>
    </subcellularLocation>
</comment>
<dbReference type="InterPro" id="IPR003594">
    <property type="entry name" value="HATPase_dom"/>
</dbReference>
<dbReference type="InterPro" id="IPR004358">
    <property type="entry name" value="Sig_transdc_His_kin-like_C"/>
</dbReference>
<dbReference type="GO" id="GO:0005524">
    <property type="term" value="F:ATP binding"/>
    <property type="evidence" value="ECO:0007669"/>
    <property type="project" value="UniProtKB-KW"/>
</dbReference>
<feature type="region of interest" description="Disordered" evidence="9">
    <location>
        <begin position="625"/>
        <end position="644"/>
    </location>
</feature>
<dbReference type="SMART" id="SM00387">
    <property type="entry name" value="HATPase_c"/>
    <property type="match status" value="1"/>
</dbReference>
<dbReference type="RefSeq" id="WP_088921334.1">
    <property type="nucleotide sequence ID" value="NZ_CP018632.1"/>
</dbReference>
<dbReference type="Gene3D" id="3.30.565.10">
    <property type="entry name" value="Histidine kinase-like ATPase, C-terminal domain"/>
    <property type="match status" value="1"/>
</dbReference>
<evidence type="ECO:0000256" key="3">
    <source>
        <dbReference type="ARBA" id="ARBA00012438"/>
    </source>
</evidence>
<proteinExistence type="predicted"/>
<dbReference type="EMBL" id="CP018632">
    <property type="protein sequence ID" value="ASJ76573.1"/>
    <property type="molecule type" value="Genomic_DNA"/>
</dbReference>
<keyword evidence="8" id="KW-0067">ATP-binding</keyword>
<dbReference type="CDD" id="cd06225">
    <property type="entry name" value="HAMP"/>
    <property type="match status" value="1"/>
</dbReference>
<dbReference type="PANTHER" id="PTHR44936:SF10">
    <property type="entry name" value="SENSOR PROTEIN RSTB"/>
    <property type="match status" value="1"/>
</dbReference>
<dbReference type="OrthoDB" id="9781845at2"/>
<reference evidence="13 14" key="1">
    <citation type="submission" date="2016-12" db="EMBL/GenBank/DDBJ databases">
        <authorList>
            <person name="Song W.-J."/>
            <person name="Kurnit D.M."/>
        </authorList>
    </citation>
    <scope>NUCLEOTIDE SEQUENCE [LARGE SCALE GENOMIC DNA]</scope>
    <source>
        <strain evidence="13 14">IMCC3135</strain>
    </source>
</reference>
<accession>A0A2Z2NZ33</accession>
<protein>
    <recommendedName>
        <fullName evidence="3">histidine kinase</fullName>
        <ecNumber evidence="3">2.7.13.3</ecNumber>
    </recommendedName>
</protein>
<feature type="domain" description="HAMP" evidence="12">
    <location>
        <begin position="296"/>
        <end position="349"/>
    </location>
</feature>
<dbReference type="InterPro" id="IPR007892">
    <property type="entry name" value="CHASE4"/>
</dbReference>
<evidence type="ECO:0000256" key="7">
    <source>
        <dbReference type="ARBA" id="ARBA00022777"/>
    </source>
</evidence>
<sequence>MSLNQKVAMIVVLVFALSGAASLVVQQRMIMPSFVSLERDTAEKDIQRVLEGIGRELNQIGPSVSDWASWTDTYQYANGEYPEYVADNLDLDSTMSALEINFMGLFKMDGSVLWNRGWNLDTNSLLDLGALTEGSLSPEHPLMQIASIESDVSGIINTAVAPLLVVAKPILTSDGKGPPAGVFIMGRFFNDAAITRLSEQTRLDVTLGTLSQAVKDSTAINTTGLVHNMPLLEERADEWLGSAQLRDLYGKPILAVQVSTPRHISSQGRSAVNMALLSLLVTGVFTMIVLWLALQRVLLKPLKVLADHAQQVGASDDLHTQLKLNRHDEIGALADNFDQMVENLALARRKIVDQSYRSGVAEMASGVLHNIGNAITPLMVKLENLAGEIRKSPKAEIRQAVTELENTTTPQDRRVDLSRFVELAGVELAELCERGLNDVNRAVSQVGNIRDILSDQERVSRSARVLEPVDVGSLISDAASTLIESGHDTLQVIIDASVSDCGYCSGARAALQQVINNILINAAEAMEAPDQQDGNLRISAMAKECDGKRCISYRFDDDGVGIEAAHWNDIFQRGFSTKNRDGSGYGLHWSANTLQALGGSLHLLQDDDHCGASFEMTLPVATPAGNSANDAETGAVFPATGTGN</sequence>
<evidence type="ECO:0000256" key="10">
    <source>
        <dbReference type="SAM" id="Phobius"/>
    </source>
</evidence>
<dbReference type="KEGG" id="gai:IMCC3135_32640"/>
<keyword evidence="7" id="KW-0418">Kinase</keyword>
<evidence type="ECO:0000256" key="5">
    <source>
        <dbReference type="ARBA" id="ARBA00022679"/>
    </source>
</evidence>
<dbReference type="PRINTS" id="PR00344">
    <property type="entry name" value="BCTRLSENSOR"/>
</dbReference>
<evidence type="ECO:0000259" key="11">
    <source>
        <dbReference type="PROSITE" id="PS50109"/>
    </source>
</evidence>
<dbReference type="GO" id="GO:0016020">
    <property type="term" value="C:membrane"/>
    <property type="evidence" value="ECO:0007669"/>
    <property type="project" value="UniProtKB-SubCell"/>
</dbReference>
<dbReference type="InterPro" id="IPR005467">
    <property type="entry name" value="His_kinase_dom"/>
</dbReference>
<dbReference type="InterPro" id="IPR050980">
    <property type="entry name" value="2C_sensor_his_kinase"/>
</dbReference>
<keyword evidence="14" id="KW-1185">Reference proteome</keyword>
<evidence type="ECO:0000256" key="6">
    <source>
        <dbReference type="ARBA" id="ARBA00022741"/>
    </source>
</evidence>
<dbReference type="Pfam" id="PF05228">
    <property type="entry name" value="CHASE4"/>
    <property type="match status" value="1"/>
</dbReference>
<organism evidence="13 14">
    <name type="scientific">Granulosicoccus antarcticus IMCC3135</name>
    <dbReference type="NCBI Taxonomy" id="1192854"/>
    <lineage>
        <taxon>Bacteria</taxon>
        <taxon>Pseudomonadati</taxon>
        <taxon>Pseudomonadota</taxon>
        <taxon>Gammaproteobacteria</taxon>
        <taxon>Chromatiales</taxon>
        <taxon>Granulosicoccaceae</taxon>
        <taxon>Granulosicoccus</taxon>
    </lineage>
</organism>
<dbReference type="PROSITE" id="PS50885">
    <property type="entry name" value="HAMP"/>
    <property type="match status" value="1"/>
</dbReference>
<evidence type="ECO:0000313" key="14">
    <source>
        <dbReference type="Proteomes" id="UP000250079"/>
    </source>
</evidence>
<dbReference type="InterPro" id="IPR003660">
    <property type="entry name" value="HAMP_dom"/>
</dbReference>
<dbReference type="Proteomes" id="UP000250079">
    <property type="component" value="Chromosome"/>
</dbReference>
<dbReference type="SUPFAM" id="SSF158472">
    <property type="entry name" value="HAMP domain-like"/>
    <property type="match status" value="1"/>
</dbReference>
<evidence type="ECO:0000256" key="2">
    <source>
        <dbReference type="ARBA" id="ARBA00004370"/>
    </source>
</evidence>
<feature type="domain" description="Histidine kinase" evidence="11">
    <location>
        <begin position="444"/>
        <end position="622"/>
    </location>
</feature>
<dbReference type="AlphaFoldDB" id="A0A2Z2NZ33"/>
<dbReference type="Pfam" id="PF00672">
    <property type="entry name" value="HAMP"/>
    <property type="match status" value="1"/>
</dbReference>
<dbReference type="PANTHER" id="PTHR44936">
    <property type="entry name" value="SENSOR PROTEIN CREC"/>
    <property type="match status" value="1"/>
</dbReference>
<comment type="catalytic activity">
    <reaction evidence="1">
        <text>ATP + protein L-histidine = ADP + protein N-phospho-L-histidine.</text>
        <dbReference type="EC" id="2.7.13.3"/>
    </reaction>
</comment>
<keyword evidence="6" id="KW-0547">Nucleotide-binding</keyword>
<feature type="transmembrane region" description="Helical" evidence="10">
    <location>
        <begin position="271"/>
        <end position="294"/>
    </location>
</feature>
<gene>
    <name evidence="13" type="primary">fixL_3</name>
    <name evidence="13" type="ORF">IMCC3135_32640</name>
</gene>
<dbReference type="GO" id="GO:0007165">
    <property type="term" value="P:signal transduction"/>
    <property type="evidence" value="ECO:0007669"/>
    <property type="project" value="InterPro"/>
</dbReference>
<dbReference type="EC" id="2.7.13.3" evidence="3"/>
<dbReference type="InterPro" id="IPR036890">
    <property type="entry name" value="HATPase_C_sf"/>
</dbReference>
<dbReference type="SMART" id="SM00304">
    <property type="entry name" value="HAMP"/>
    <property type="match status" value="1"/>
</dbReference>
<evidence type="ECO:0000256" key="8">
    <source>
        <dbReference type="ARBA" id="ARBA00022840"/>
    </source>
</evidence>
<evidence type="ECO:0000256" key="9">
    <source>
        <dbReference type="SAM" id="MobiDB-lite"/>
    </source>
</evidence>
<keyword evidence="10" id="KW-0472">Membrane</keyword>
<evidence type="ECO:0000256" key="4">
    <source>
        <dbReference type="ARBA" id="ARBA00022553"/>
    </source>
</evidence>
<evidence type="ECO:0000259" key="12">
    <source>
        <dbReference type="PROSITE" id="PS50885"/>
    </source>
</evidence>
<keyword evidence="10" id="KW-1133">Transmembrane helix</keyword>
<keyword evidence="4" id="KW-0597">Phosphoprotein</keyword>
<evidence type="ECO:0000313" key="13">
    <source>
        <dbReference type="EMBL" id="ASJ76573.1"/>
    </source>
</evidence>